<gene>
    <name evidence="5" type="primary">LOC109476858</name>
</gene>
<organism evidence="4 5">
    <name type="scientific">Branchiostoma belcheri</name>
    <name type="common">Amphioxus</name>
    <dbReference type="NCBI Taxonomy" id="7741"/>
    <lineage>
        <taxon>Eukaryota</taxon>
        <taxon>Metazoa</taxon>
        <taxon>Chordata</taxon>
        <taxon>Cephalochordata</taxon>
        <taxon>Leptocardii</taxon>
        <taxon>Amphioxiformes</taxon>
        <taxon>Branchiostomatidae</taxon>
        <taxon>Branchiostoma</taxon>
    </lineage>
</organism>
<dbReference type="OrthoDB" id="342730at2759"/>
<keyword evidence="3" id="KW-0472">Membrane</keyword>
<dbReference type="GO" id="GO:0061630">
    <property type="term" value="F:ubiquitin protein ligase activity"/>
    <property type="evidence" value="ECO:0007669"/>
    <property type="project" value="TreeGrafter"/>
</dbReference>
<dbReference type="InterPro" id="IPR011042">
    <property type="entry name" value="6-blade_b-propeller_TolB-like"/>
</dbReference>
<protein>
    <submittedName>
        <fullName evidence="5">Tripartite motif-containing protein 2-like</fullName>
    </submittedName>
</protein>
<dbReference type="SUPFAM" id="SSF101898">
    <property type="entry name" value="NHL repeat"/>
    <property type="match status" value="1"/>
</dbReference>
<keyword evidence="3" id="KW-1133">Transmembrane helix</keyword>
<dbReference type="PANTHER" id="PTHR24104:SF57">
    <property type="entry name" value="BEE-MILK PROTEIN"/>
    <property type="match status" value="1"/>
</dbReference>
<evidence type="ECO:0000256" key="3">
    <source>
        <dbReference type="SAM" id="Phobius"/>
    </source>
</evidence>
<feature type="repeat" description="NHL" evidence="2">
    <location>
        <begin position="278"/>
        <end position="318"/>
    </location>
</feature>
<feature type="transmembrane region" description="Helical" evidence="3">
    <location>
        <begin position="12"/>
        <end position="35"/>
    </location>
</feature>
<dbReference type="GO" id="GO:0043161">
    <property type="term" value="P:proteasome-mediated ubiquitin-dependent protein catabolic process"/>
    <property type="evidence" value="ECO:0007669"/>
    <property type="project" value="TreeGrafter"/>
</dbReference>
<dbReference type="AlphaFoldDB" id="A0A6P4ZHD7"/>
<feature type="repeat" description="NHL" evidence="2">
    <location>
        <begin position="145"/>
        <end position="170"/>
    </location>
</feature>
<name>A0A6P4ZHD7_BRABE</name>
<accession>A0A6P4ZHD7</accession>
<dbReference type="Proteomes" id="UP000515135">
    <property type="component" value="Unplaced"/>
</dbReference>
<reference evidence="5" key="1">
    <citation type="submission" date="2025-08" db="UniProtKB">
        <authorList>
            <consortium name="RefSeq"/>
        </authorList>
    </citation>
    <scope>IDENTIFICATION</scope>
    <source>
        <tissue evidence="5">Gonad</tissue>
    </source>
</reference>
<feature type="repeat" description="NHL" evidence="2">
    <location>
        <begin position="174"/>
        <end position="217"/>
    </location>
</feature>
<keyword evidence="1" id="KW-0677">Repeat</keyword>
<keyword evidence="3" id="KW-0812">Transmembrane</keyword>
<dbReference type="InterPro" id="IPR001258">
    <property type="entry name" value="NHL_repeat"/>
</dbReference>
<proteinExistence type="predicted"/>
<dbReference type="GeneID" id="109476858"/>
<dbReference type="RefSeq" id="XP_019633434.1">
    <property type="nucleotide sequence ID" value="XM_019777875.1"/>
</dbReference>
<dbReference type="PROSITE" id="PS51125">
    <property type="entry name" value="NHL"/>
    <property type="match status" value="3"/>
</dbReference>
<dbReference type="InterPro" id="IPR050952">
    <property type="entry name" value="TRIM-NHL_E3_ligases"/>
</dbReference>
<dbReference type="Gene3D" id="2.120.10.30">
    <property type="entry name" value="TolB, C-terminal domain"/>
    <property type="match status" value="1"/>
</dbReference>
<evidence type="ECO:0000256" key="2">
    <source>
        <dbReference type="PROSITE-ProRule" id="PRU00504"/>
    </source>
</evidence>
<dbReference type="KEGG" id="bbel:109476858"/>
<sequence>MALWRKDCWSRFVLALGALMAWLFLRILPVAVALWGGTRSCSGCSGFSIDLNRDTAADSLLSFREGRAGQFAVKGETEAFSDTRDWDKVTSKMSRGYDKAQELKALRRFLLFVTQVLLPMLAQERKALRRFLLFVTQVLLPMLFGLAIQRDGRVLVADRGKHSIFLFEADGTLVKQMGGQGKGEGQFDLPCFVCVDEEDNIIVAEKDNSRVQVFDKNFNFQHKFGQKGRQPQNMWDPTGVSADSKGNIVLGNIGMESNVGGVQYGKKLQVFRPDGTWVSTISSEGDKLSKPHGVAVTEDGHLFVADPKDHCIRKYRYM</sequence>
<dbReference type="GO" id="GO:0000209">
    <property type="term" value="P:protein polyubiquitination"/>
    <property type="evidence" value="ECO:0007669"/>
    <property type="project" value="TreeGrafter"/>
</dbReference>
<evidence type="ECO:0000313" key="5">
    <source>
        <dbReference type="RefSeq" id="XP_019633434.1"/>
    </source>
</evidence>
<dbReference type="PANTHER" id="PTHR24104">
    <property type="entry name" value="E3 UBIQUITIN-PROTEIN LIGASE NHLRC1-RELATED"/>
    <property type="match status" value="1"/>
</dbReference>
<dbReference type="FunFam" id="2.120.10.30:FF:000095">
    <property type="entry name" value="Uncharacterized protein"/>
    <property type="match status" value="1"/>
</dbReference>
<keyword evidence="4" id="KW-1185">Reference proteome</keyword>
<evidence type="ECO:0000256" key="1">
    <source>
        <dbReference type="ARBA" id="ARBA00022737"/>
    </source>
</evidence>
<evidence type="ECO:0000313" key="4">
    <source>
        <dbReference type="Proteomes" id="UP000515135"/>
    </source>
</evidence>
<dbReference type="Pfam" id="PF01436">
    <property type="entry name" value="NHL"/>
    <property type="match status" value="2"/>
</dbReference>